<dbReference type="HOGENOM" id="CLU_2793436_0_0_1"/>
<evidence type="ECO:0000256" key="1">
    <source>
        <dbReference type="SAM" id="SignalP"/>
    </source>
</evidence>
<protein>
    <recommendedName>
        <fullName evidence="4">Secreted protein</fullName>
    </recommendedName>
</protein>
<evidence type="ECO:0008006" key="4">
    <source>
        <dbReference type="Google" id="ProtNLM"/>
    </source>
</evidence>
<proteinExistence type="predicted"/>
<feature type="chain" id="PRO_5002158243" description="Secreted protein" evidence="1">
    <location>
        <begin position="17"/>
        <end position="68"/>
    </location>
</feature>
<evidence type="ECO:0000313" key="3">
    <source>
        <dbReference type="Proteomes" id="UP000054549"/>
    </source>
</evidence>
<sequence>MARTPSIFARLYSVWCVIMLVCQVPQHHKKPGKHKRTHSRDVSTCWRGLFVVDWLAPDENGLTTSTTH</sequence>
<dbReference type="InParanoid" id="A0A0C2WW55"/>
<reference evidence="2 3" key="1">
    <citation type="submission" date="2014-04" db="EMBL/GenBank/DDBJ databases">
        <title>Evolutionary Origins and Diversification of the Mycorrhizal Mutualists.</title>
        <authorList>
            <consortium name="DOE Joint Genome Institute"/>
            <consortium name="Mycorrhizal Genomics Consortium"/>
            <person name="Kohler A."/>
            <person name="Kuo A."/>
            <person name="Nagy L.G."/>
            <person name="Floudas D."/>
            <person name="Copeland A."/>
            <person name="Barry K.W."/>
            <person name="Cichocki N."/>
            <person name="Veneault-Fourrey C."/>
            <person name="LaButti K."/>
            <person name="Lindquist E.A."/>
            <person name="Lipzen A."/>
            <person name="Lundell T."/>
            <person name="Morin E."/>
            <person name="Murat C."/>
            <person name="Riley R."/>
            <person name="Ohm R."/>
            <person name="Sun H."/>
            <person name="Tunlid A."/>
            <person name="Henrissat B."/>
            <person name="Grigoriev I.V."/>
            <person name="Hibbett D.S."/>
            <person name="Martin F."/>
        </authorList>
    </citation>
    <scope>NUCLEOTIDE SEQUENCE [LARGE SCALE GENOMIC DNA]</scope>
    <source>
        <strain evidence="2 3">Koide BX008</strain>
    </source>
</reference>
<feature type="signal peptide" evidence="1">
    <location>
        <begin position="1"/>
        <end position="16"/>
    </location>
</feature>
<accession>A0A0C2WW55</accession>
<organism evidence="2 3">
    <name type="scientific">Amanita muscaria (strain Koide BX008)</name>
    <dbReference type="NCBI Taxonomy" id="946122"/>
    <lineage>
        <taxon>Eukaryota</taxon>
        <taxon>Fungi</taxon>
        <taxon>Dikarya</taxon>
        <taxon>Basidiomycota</taxon>
        <taxon>Agaricomycotina</taxon>
        <taxon>Agaricomycetes</taxon>
        <taxon>Agaricomycetidae</taxon>
        <taxon>Agaricales</taxon>
        <taxon>Pluteineae</taxon>
        <taxon>Amanitaceae</taxon>
        <taxon>Amanita</taxon>
    </lineage>
</organism>
<name>A0A0C2WW55_AMAMK</name>
<evidence type="ECO:0000313" key="2">
    <source>
        <dbReference type="EMBL" id="KIL66012.1"/>
    </source>
</evidence>
<dbReference type="Proteomes" id="UP000054549">
    <property type="component" value="Unassembled WGS sequence"/>
</dbReference>
<dbReference type="AlphaFoldDB" id="A0A0C2WW55"/>
<gene>
    <name evidence="2" type="ORF">M378DRAFT_425067</name>
</gene>
<dbReference type="EMBL" id="KN818238">
    <property type="protein sequence ID" value="KIL66012.1"/>
    <property type="molecule type" value="Genomic_DNA"/>
</dbReference>
<keyword evidence="3" id="KW-1185">Reference proteome</keyword>
<keyword evidence="1" id="KW-0732">Signal</keyword>